<dbReference type="InterPro" id="IPR005650">
    <property type="entry name" value="BlaI_family"/>
</dbReference>
<dbReference type="PIRSF" id="PIRSF019455">
    <property type="entry name" value="CopR_AtkY"/>
    <property type="match status" value="1"/>
</dbReference>
<dbReference type="AlphaFoldDB" id="A0AAU7CG55"/>
<dbReference type="InterPro" id="IPR036390">
    <property type="entry name" value="WH_DNA-bd_sf"/>
</dbReference>
<keyword evidence="3" id="KW-0238">DNA-binding</keyword>
<evidence type="ECO:0000313" key="5">
    <source>
        <dbReference type="EMBL" id="XBH04122.1"/>
    </source>
</evidence>
<sequence>MARKSSKDVTDAELTILQAIWAHGPATIRQLAERVYGEGGTSAYATVQKLLERLEVKGDVVRDRTESIHVFRAATDREELIGRKLKAVAETLCGGSLTPLLSHLVQRGRLSEQERSDLRSLIEQLDPGVEPNDHPSS</sequence>
<dbReference type="Gene3D" id="1.10.10.10">
    <property type="entry name" value="Winged helix-like DNA-binding domain superfamily/Winged helix DNA-binding domain"/>
    <property type="match status" value="1"/>
</dbReference>
<gene>
    <name evidence="5" type="ORF">V5E97_38380</name>
</gene>
<proteinExistence type="inferred from homology"/>
<evidence type="ECO:0000256" key="4">
    <source>
        <dbReference type="ARBA" id="ARBA00023163"/>
    </source>
</evidence>
<comment type="similarity">
    <text evidence="1">Belongs to the BlaI transcriptional regulatory family.</text>
</comment>
<protein>
    <submittedName>
        <fullName evidence="5">BlaI/MecI/CopY family transcriptional regulator</fullName>
    </submittedName>
</protein>
<evidence type="ECO:0000256" key="2">
    <source>
        <dbReference type="ARBA" id="ARBA00023015"/>
    </source>
</evidence>
<dbReference type="GO" id="GO:0003677">
    <property type="term" value="F:DNA binding"/>
    <property type="evidence" value="ECO:0007669"/>
    <property type="project" value="UniProtKB-KW"/>
</dbReference>
<name>A0AAU7CG55_9BACT</name>
<dbReference type="SUPFAM" id="SSF46785">
    <property type="entry name" value="Winged helix' DNA-binding domain"/>
    <property type="match status" value="1"/>
</dbReference>
<dbReference type="Gene3D" id="1.10.4040.10">
    <property type="entry name" value="Penicillinase repressor domain"/>
    <property type="match status" value="1"/>
</dbReference>
<dbReference type="RefSeq" id="WP_406696869.1">
    <property type="nucleotide sequence ID" value="NZ_CP155447.1"/>
</dbReference>
<evidence type="ECO:0000256" key="3">
    <source>
        <dbReference type="ARBA" id="ARBA00023125"/>
    </source>
</evidence>
<accession>A0AAU7CG55</accession>
<dbReference type="Pfam" id="PF03965">
    <property type="entry name" value="Penicillinase_R"/>
    <property type="match status" value="1"/>
</dbReference>
<organism evidence="5">
    <name type="scientific">Singulisphaera sp. Ch08</name>
    <dbReference type="NCBI Taxonomy" id="3120278"/>
    <lineage>
        <taxon>Bacteria</taxon>
        <taxon>Pseudomonadati</taxon>
        <taxon>Planctomycetota</taxon>
        <taxon>Planctomycetia</taxon>
        <taxon>Isosphaerales</taxon>
        <taxon>Isosphaeraceae</taxon>
        <taxon>Singulisphaera</taxon>
    </lineage>
</organism>
<keyword evidence="2" id="KW-0805">Transcription regulation</keyword>
<evidence type="ECO:0000256" key="1">
    <source>
        <dbReference type="ARBA" id="ARBA00011046"/>
    </source>
</evidence>
<reference evidence="5" key="1">
    <citation type="submission" date="2024-05" db="EMBL/GenBank/DDBJ databases">
        <title>Planctomycetes of the genus Singulisphaera possess chitinolytic capabilities.</title>
        <authorList>
            <person name="Ivanova A."/>
        </authorList>
    </citation>
    <scope>NUCLEOTIDE SEQUENCE</scope>
    <source>
        <strain evidence="5">Ch08T</strain>
    </source>
</reference>
<keyword evidence="4" id="KW-0804">Transcription</keyword>
<dbReference type="InterPro" id="IPR036388">
    <property type="entry name" value="WH-like_DNA-bd_sf"/>
</dbReference>
<dbReference type="EMBL" id="CP155447">
    <property type="protein sequence ID" value="XBH04122.1"/>
    <property type="molecule type" value="Genomic_DNA"/>
</dbReference>
<dbReference type="GO" id="GO:0045892">
    <property type="term" value="P:negative regulation of DNA-templated transcription"/>
    <property type="evidence" value="ECO:0007669"/>
    <property type="project" value="InterPro"/>
</dbReference>